<keyword evidence="10" id="KW-1185">Reference proteome</keyword>
<organism evidence="9 10">
    <name type="scientific">Desulfuribacillus alkaliarsenatis</name>
    <dbReference type="NCBI Taxonomy" id="766136"/>
    <lineage>
        <taxon>Bacteria</taxon>
        <taxon>Bacillati</taxon>
        <taxon>Bacillota</taxon>
        <taxon>Desulfuribacillia</taxon>
        <taxon>Desulfuribacillales</taxon>
        <taxon>Desulfuribacillaceae</taxon>
        <taxon>Desulfuribacillus</taxon>
    </lineage>
</organism>
<keyword evidence="5 7" id="KW-0460">Magnesium</keyword>
<dbReference type="GO" id="GO:0000287">
    <property type="term" value="F:magnesium ion binding"/>
    <property type="evidence" value="ECO:0007669"/>
    <property type="project" value="UniProtKB-UniRule"/>
</dbReference>
<gene>
    <name evidence="7" type="primary">pyrE</name>
    <name evidence="9" type="ORF">BHF68_09900</name>
</gene>
<evidence type="ECO:0000256" key="7">
    <source>
        <dbReference type="HAMAP-Rule" id="MF_01208"/>
    </source>
</evidence>
<dbReference type="OrthoDB" id="9802134at2"/>
<dbReference type="RefSeq" id="WP_069643966.1">
    <property type="nucleotide sequence ID" value="NZ_MIJE01000033.1"/>
</dbReference>
<feature type="binding site" evidence="7">
    <location>
        <position position="131"/>
    </location>
    <ligand>
        <name>orotate</name>
        <dbReference type="ChEBI" id="CHEBI:30839"/>
    </ligand>
</feature>
<comment type="cofactor">
    <cofactor evidence="7">
        <name>Mg(2+)</name>
        <dbReference type="ChEBI" id="CHEBI:18420"/>
    </cofactor>
</comment>
<comment type="caution">
    <text evidence="7">Lacks conserved residue(s) required for the propagation of feature annotation.</text>
</comment>
<accession>A0A1E5FZP2</accession>
<dbReference type="InterPro" id="IPR029057">
    <property type="entry name" value="PRTase-like"/>
</dbReference>
<comment type="function">
    <text evidence="7">Catalyzes the transfer of a ribosyl phosphate group from 5-phosphoribose 1-diphosphate to orotate, leading to the formation of orotidine monophosphate (OMP).</text>
</comment>
<dbReference type="InterPro" id="IPR000836">
    <property type="entry name" value="PRTase_dom"/>
</dbReference>
<name>A0A1E5FZP2_9FIRM</name>
<feature type="domain" description="Phosphoribosyltransferase" evidence="8">
    <location>
        <begin position="56"/>
        <end position="161"/>
    </location>
</feature>
<comment type="catalytic activity">
    <reaction evidence="7">
        <text>orotidine 5'-phosphate + diphosphate = orotate + 5-phospho-alpha-D-ribose 1-diphosphate</text>
        <dbReference type="Rhea" id="RHEA:10380"/>
        <dbReference type="ChEBI" id="CHEBI:30839"/>
        <dbReference type="ChEBI" id="CHEBI:33019"/>
        <dbReference type="ChEBI" id="CHEBI:57538"/>
        <dbReference type="ChEBI" id="CHEBI:58017"/>
        <dbReference type="EC" id="2.4.2.10"/>
    </reaction>
</comment>
<comment type="pathway">
    <text evidence="1 7">Pyrimidine metabolism; UMP biosynthesis via de novo pathway; UMP from orotate: step 1/2.</text>
</comment>
<evidence type="ECO:0000256" key="4">
    <source>
        <dbReference type="ARBA" id="ARBA00022679"/>
    </source>
</evidence>
<dbReference type="EC" id="2.4.2.10" evidence="2 7"/>
<feature type="binding site" evidence="7">
    <location>
        <position position="159"/>
    </location>
    <ligand>
        <name>orotate</name>
        <dbReference type="ChEBI" id="CHEBI:30839"/>
    </ligand>
</feature>
<comment type="caution">
    <text evidence="9">The sequence shown here is derived from an EMBL/GenBank/DDBJ whole genome shotgun (WGS) entry which is preliminary data.</text>
</comment>
<comment type="similarity">
    <text evidence="7">Belongs to the purine/pyrimidine phosphoribosyltransferase family. PyrE subfamily.</text>
</comment>
<evidence type="ECO:0000313" key="9">
    <source>
        <dbReference type="EMBL" id="OEF96046.1"/>
    </source>
</evidence>
<dbReference type="InterPro" id="IPR023031">
    <property type="entry name" value="OPRT"/>
</dbReference>
<dbReference type="GO" id="GO:0004588">
    <property type="term" value="F:orotate phosphoribosyltransferase activity"/>
    <property type="evidence" value="ECO:0007669"/>
    <property type="project" value="UniProtKB-UniRule"/>
</dbReference>
<reference evidence="9 10" key="1">
    <citation type="submission" date="2016-09" db="EMBL/GenBank/DDBJ databases">
        <title>Draft genome sequence for the type strain of Desulfuribacillus alkaliarsenatis AHT28, an obligately anaerobic, sulfidogenic bacterium isolated from Russian soda lake sediments.</title>
        <authorList>
            <person name="Abin C.A."/>
            <person name="Hollibaugh J.T."/>
        </authorList>
    </citation>
    <scope>NUCLEOTIDE SEQUENCE [LARGE SCALE GENOMIC DNA]</scope>
    <source>
        <strain evidence="9 10">AHT28</strain>
    </source>
</reference>
<keyword evidence="6 7" id="KW-0665">Pyrimidine biosynthesis</keyword>
<proteinExistence type="inferred from homology"/>
<evidence type="ECO:0000259" key="8">
    <source>
        <dbReference type="Pfam" id="PF00156"/>
    </source>
</evidence>
<dbReference type="PANTHER" id="PTHR19278:SF9">
    <property type="entry name" value="URIDINE 5'-MONOPHOSPHATE SYNTHASE"/>
    <property type="match status" value="1"/>
</dbReference>
<evidence type="ECO:0000256" key="5">
    <source>
        <dbReference type="ARBA" id="ARBA00022842"/>
    </source>
</evidence>
<evidence type="ECO:0000256" key="3">
    <source>
        <dbReference type="ARBA" id="ARBA00022676"/>
    </source>
</evidence>
<dbReference type="STRING" id="766136.BHF68_09900"/>
<dbReference type="CDD" id="cd06223">
    <property type="entry name" value="PRTases_typeI"/>
    <property type="match status" value="1"/>
</dbReference>
<dbReference type="NCBIfam" id="TIGR01367">
    <property type="entry name" value="pyrE_Therm"/>
    <property type="match status" value="1"/>
</dbReference>
<evidence type="ECO:0000313" key="10">
    <source>
        <dbReference type="Proteomes" id="UP000094296"/>
    </source>
</evidence>
<dbReference type="AlphaFoldDB" id="A0A1E5FZP2"/>
<dbReference type="GO" id="GO:0044205">
    <property type="term" value="P:'de novo' UMP biosynthetic process"/>
    <property type="evidence" value="ECO:0007669"/>
    <property type="project" value="UniProtKB-UniRule"/>
</dbReference>
<dbReference type="UniPathway" id="UPA00070">
    <property type="reaction ID" value="UER00119"/>
</dbReference>
<protein>
    <recommendedName>
        <fullName evidence="2 7">Orotate phosphoribosyltransferase</fullName>
        <shortName evidence="7">OPRT</shortName>
        <shortName evidence="7">OPRTase</shortName>
        <ecNumber evidence="2 7">2.4.2.10</ecNumber>
    </recommendedName>
</protein>
<dbReference type="Pfam" id="PF00156">
    <property type="entry name" value="Pribosyltran"/>
    <property type="match status" value="1"/>
</dbReference>
<sequence>MFRIRKSEVDKVNQDQILEILKETNVLQTGHFSLTSGKHSAEYMQCAQVLQYPDQASKLCNEFAEFIKENNISVDLVVGPATGGIILAFETARLLGTKTMFAERENGKMVFRRGFFVEPGQKVFIVEDVITTGGSVKEVIEIVQEQGGIVVGVGVLVNRSPEPVDYGVPLKSLLKIQIETYNPETCPLCAKGVEMKKPGSRGLKK</sequence>
<dbReference type="EMBL" id="MIJE01000033">
    <property type="protein sequence ID" value="OEF96046.1"/>
    <property type="molecule type" value="Genomic_DNA"/>
</dbReference>
<evidence type="ECO:0000256" key="2">
    <source>
        <dbReference type="ARBA" id="ARBA00011971"/>
    </source>
</evidence>
<dbReference type="PANTHER" id="PTHR19278">
    <property type="entry name" value="OROTATE PHOSPHORIBOSYLTRANSFERASE"/>
    <property type="match status" value="1"/>
</dbReference>
<dbReference type="Proteomes" id="UP000094296">
    <property type="component" value="Unassembled WGS sequence"/>
</dbReference>
<dbReference type="HAMAP" id="MF_01208">
    <property type="entry name" value="PyrE"/>
    <property type="match status" value="1"/>
</dbReference>
<dbReference type="SUPFAM" id="SSF53271">
    <property type="entry name" value="PRTase-like"/>
    <property type="match status" value="1"/>
</dbReference>
<evidence type="ECO:0000256" key="6">
    <source>
        <dbReference type="ARBA" id="ARBA00022975"/>
    </source>
</evidence>
<dbReference type="GO" id="GO:0019856">
    <property type="term" value="P:pyrimidine nucleobase biosynthetic process"/>
    <property type="evidence" value="ECO:0007669"/>
    <property type="project" value="InterPro"/>
</dbReference>
<keyword evidence="3 7" id="KW-0328">Glycosyltransferase</keyword>
<keyword evidence="4 7" id="KW-0808">Transferase</keyword>
<dbReference type="Gene3D" id="3.40.50.2020">
    <property type="match status" value="1"/>
</dbReference>
<dbReference type="InterPro" id="IPR006273">
    <property type="entry name" value="Orotate_PRibTrfase_bac"/>
</dbReference>
<feature type="binding site" description="in other chain" evidence="7">
    <location>
        <begin position="127"/>
        <end position="135"/>
    </location>
    <ligand>
        <name>5-phospho-alpha-D-ribose 1-diphosphate</name>
        <dbReference type="ChEBI" id="CHEBI:58017"/>
        <note>ligand shared between dimeric partners</note>
    </ligand>
</feature>
<comment type="subunit">
    <text evidence="7">Homodimer.</text>
</comment>
<evidence type="ECO:0000256" key="1">
    <source>
        <dbReference type="ARBA" id="ARBA00004889"/>
    </source>
</evidence>